<organism evidence="2 3">
    <name type="scientific">Ruminococcus bromii</name>
    <dbReference type="NCBI Taxonomy" id="40518"/>
    <lineage>
        <taxon>Bacteria</taxon>
        <taxon>Bacillati</taxon>
        <taxon>Bacillota</taxon>
        <taxon>Clostridia</taxon>
        <taxon>Eubacteriales</taxon>
        <taxon>Oscillospiraceae</taxon>
        <taxon>Ruminococcus</taxon>
    </lineage>
</organism>
<evidence type="ECO:0000256" key="1">
    <source>
        <dbReference type="SAM" id="Coils"/>
    </source>
</evidence>
<reference evidence="2 3" key="1">
    <citation type="submission" date="2019-03" db="EMBL/GenBank/DDBJ databases">
        <authorList>
            <person name="Molinero N."/>
            <person name="Sanchez B."/>
            <person name="Walker A."/>
            <person name="Duncan S."/>
            <person name="Delgado S."/>
            <person name="Margolles A."/>
        </authorList>
    </citation>
    <scope>NUCLEOTIDE SEQUENCE [LARGE SCALE GENOMIC DNA]</scope>
    <source>
        <strain evidence="2 3">IPLA60002</strain>
    </source>
</reference>
<comment type="caution">
    <text evidence="2">The sequence shown here is derived from an EMBL/GenBank/DDBJ whole genome shotgun (WGS) entry which is preliminary data.</text>
</comment>
<dbReference type="Proteomes" id="UP001056693">
    <property type="component" value="Unassembled WGS sequence"/>
</dbReference>
<keyword evidence="3" id="KW-1185">Reference proteome</keyword>
<evidence type="ECO:0000313" key="3">
    <source>
        <dbReference type="Proteomes" id="UP001056693"/>
    </source>
</evidence>
<accession>A0ABT0NG80</accession>
<gene>
    <name evidence="2" type="ORF">E2N93_04265</name>
</gene>
<sequence>MKLTKSKRGKTMQLIIIFIVAFWGVYIAAKPFTTKASRKIRERYETNTLNIIANDAEKAEQLESLVREQREKLSEETVSQIDLKSHFDFKNKNNSKYSAIGIMNIFLLTKIVNRKGKIVRTKSHRYIMPIFLNPSRANMRDGIVLNASADIPVCEHTTSILTCYSKPFFGGEKKDSIAEGTSFTIESIWGENKYIVEEACIAKLSDLDGSFIEHRDNTIILIIREQGYKSCKIFYCVKACDETQEGENLEEFGF</sequence>
<proteinExistence type="predicted"/>
<name>A0ABT0NG80_9FIRM</name>
<protein>
    <submittedName>
        <fullName evidence="2">Uncharacterized protein</fullName>
    </submittedName>
</protein>
<feature type="coiled-coil region" evidence="1">
    <location>
        <begin position="52"/>
        <end position="79"/>
    </location>
</feature>
<dbReference type="RefSeq" id="WP_249376223.1">
    <property type="nucleotide sequence ID" value="NZ_SNUZ01000007.1"/>
</dbReference>
<evidence type="ECO:0000313" key="2">
    <source>
        <dbReference type="EMBL" id="MCL3787238.1"/>
    </source>
</evidence>
<dbReference type="EMBL" id="SNUZ01000007">
    <property type="protein sequence ID" value="MCL3787238.1"/>
    <property type="molecule type" value="Genomic_DNA"/>
</dbReference>
<keyword evidence="1" id="KW-0175">Coiled coil</keyword>